<proteinExistence type="inferred from homology"/>
<dbReference type="AlphaFoldDB" id="A0A398DDQ1"/>
<dbReference type="EMBL" id="QXIT01000028">
    <property type="protein sequence ID" value="RIE10378.1"/>
    <property type="molecule type" value="Genomic_DNA"/>
</dbReference>
<sequence>MKRLCSLVLAIALLATMFAPFAAARAAGFKDVAASYWAFDEIAALAAKKIIGGYTDGTFRPEGKVTREEFAKMIVVAKNLALVKPARPTFTDVSSSRWSYGYIEAAVKAGYVKGVTSTTYAPATPIKRQDLAVLLVRSVGKEQAALSAPVKAVFSNDEASVGTYALPDLAYAVSPAAQFLVWDVKRNINPVSSATRAECAHGIYMSLFPPKQGGNLSMALTENPDSLFNPLLTLMTASYVVTASMEDQLVIQTPNCALYPSMAREVPSIANGLWKVNETNNTMIVTFRLRPGLKWSDGAPVTSHDFKFSWEMVENDKINVISRYVEDMISKIDDSDPTKVVVYYKKLYPLANYGLFNLYPAHLLEAAYNKNPADINSSSFNQKPTYCGPYMLDAWEPNNYIRLKANPLYFAGRANFDTVTFWIIPDSNTMLANFMAGKLDVSIPGMGLDDPDQANVLRQRAGNTFFVQYIASAYTEHLEINMDVSQAAQDVRVRQALQMAIDRDELNRRVFRSFRVPSTNIVPINNPFELKTGLDPYAYNPTKANQLLDAAGYKKGADGIRRDPKGNKLHFVISTTTSAVRAREFPVIQAYWKAIGVETEFKPMASDKFFGDILPKGEFDMGLASTSDDPGQPVAYSRWHSSQIPTAANGWVGTDRFRFKDAALDKAMMTTVTTVDPAKRTAAFYDAQRIINKTVPWILLTWETDVRVERKTIGGIDYSVDSGTASYTWNLRYWWRK</sequence>
<keyword evidence="2" id="KW-0813">Transport</keyword>
<accession>A0A398DDQ1</accession>
<dbReference type="Proteomes" id="UP000266489">
    <property type="component" value="Unassembled WGS sequence"/>
</dbReference>
<name>A0A398DDQ1_9BACT</name>
<dbReference type="RefSeq" id="WP_119119857.1">
    <property type="nucleotide sequence ID" value="NZ_QXIT01000028.1"/>
</dbReference>
<dbReference type="PROSITE" id="PS51272">
    <property type="entry name" value="SLH"/>
    <property type="match status" value="2"/>
</dbReference>
<dbReference type="EMBL" id="QXIU01000120">
    <property type="protein sequence ID" value="RIE11264.1"/>
    <property type="molecule type" value="Genomic_DNA"/>
</dbReference>
<feature type="domain" description="SLH" evidence="5">
    <location>
        <begin position="89"/>
        <end position="149"/>
    </location>
</feature>
<reference evidence="8 9" key="1">
    <citation type="submission" date="2018-09" db="EMBL/GenBank/DDBJ databases">
        <title>Discovery and Ecogenomic Context for Candidatus Cryosericales, a Global Caldiserica Order Active in Thawing Permafrost.</title>
        <authorList>
            <person name="Martinez M.A."/>
            <person name="Woodcroft B.J."/>
            <person name="Ignacio Espinoza J.C."/>
            <person name="Zayed A."/>
            <person name="Singleton C.M."/>
            <person name="Boyd J."/>
            <person name="Li Y.-F."/>
            <person name="Purvine S."/>
            <person name="Maughan H."/>
            <person name="Hodgkins S.B."/>
            <person name="Anderson D."/>
            <person name="Sederholm M."/>
            <person name="Temperton B."/>
            <person name="Saleska S.R."/>
            <person name="Tyson G.W."/>
            <person name="Rich V.I."/>
        </authorList>
    </citation>
    <scope>NUCLEOTIDE SEQUENCE [LARGE SCALE GENOMIC DNA]</scope>
    <source>
        <strain evidence="7 9">SMC5</strain>
        <strain evidence="6 8">SMC6</strain>
    </source>
</reference>
<dbReference type="CDD" id="cd08513">
    <property type="entry name" value="PBP2_thermophilic_Hb8_like"/>
    <property type="match status" value="1"/>
</dbReference>
<evidence type="ECO:0000313" key="6">
    <source>
        <dbReference type="EMBL" id="RIE10378.1"/>
    </source>
</evidence>
<feature type="domain" description="SLH" evidence="5">
    <location>
        <begin position="25"/>
        <end position="88"/>
    </location>
</feature>
<dbReference type="Proteomes" id="UP000266260">
    <property type="component" value="Unassembled WGS sequence"/>
</dbReference>
<protein>
    <recommendedName>
        <fullName evidence="5">SLH domain-containing protein</fullName>
    </recommendedName>
</protein>
<keyword evidence="3 4" id="KW-0732">Signal</keyword>
<evidence type="ECO:0000313" key="9">
    <source>
        <dbReference type="Proteomes" id="UP000266489"/>
    </source>
</evidence>
<feature type="signal peptide" evidence="4">
    <location>
        <begin position="1"/>
        <end position="22"/>
    </location>
</feature>
<comment type="similarity">
    <text evidence="1">Belongs to the bacterial solute-binding protein 5 family.</text>
</comment>
<evidence type="ECO:0000256" key="4">
    <source>
        <dbReference type="SAM" id="SignalP"/>
    </source>
</evidence>
<dbReference type="InterPro" id="IPR000914">
    <property type="entry name" value="SBP_5_dom"/>
</dbReference>
<dbReference type="SUPFAM" id="SSF53850">
    <property type="entry name" value="Periplasmic binding protein-like II"/>
    <property type="match status" value="1"/>
</dbReference>
<accession>A0A398DJF1</accession>
<dbReference type="Pfam" id="PF00496">
    <property type="entry name" value="SBP_bac_5"/>
    <property type="match status" value="1"/>
</dbReference>
<gene>
    <name evidence="7" type="ORF">SMC5_05065</name>
    <name evidence="6" type="ORF">SMC6_01300</name>
</gene>
<evidence type="ECO:0000256" key="1">
    <source>
        <dbReference type="ARBA" id="ARBA00005695"/>
    </source>
</evidence>
<feature type="chain" id="PRO_5044587970" description="SLH domain-containing protein" evidence="4">
    <location>
        <begin position="23"/>
        <end position="737"/>
    </location>
</feature>
<comment type="caution">
    <text evidence="6">The sequence shown here is derived from an EMBL/GenBank/DDBJ whole genome shotgun (WGS) entry which is preliminary data.</text>
</comment>
<dbReference type="Gene3D" id="3.10.105.10">
    <property type="entry name" value="Dipeptide-binding Protein, Domain 3"/>
    <property type="match status" value="1"/>
</dbReference>
<dbReference type="PANTHER" id="PTHR30290">
    <property type="entry name" value="PERIPLASMIC BINDING COMPONENT OF ABC TRANSPORTER"/>
    <property type="match status" value="1"/>
</dbReference>
<dbReference type="InterPro" id="IPR039424">
    <property type="entry name" value="SBP_5"/>
</dbReference>
<dbReference type="Pfam" id="PF00395">
    <property type="entry name" value="SLH"/>
    <property type="match status" value="2"/>
</dbReference>
<dbReference type="PANTHER" id="PTHR30290:SF9">
    <property type="entry name" value="OLIGOPEPTIDE-BINDING PROTEIN APPA"/>
    <property type="match status" value="1"/>
</dbReference>
<dbReference type="OrthoDB" id="9772924at2"/>
<evidence type="ECO:0000313" key="7">
    <source>
        <dbReference type="EMBL" id="RIE11264.1"/>
    </source>
</evidence>
<evidence type="ECO:0000259" key="5">
    <source>
        <dbReference type="PROSITE" id="PS51272"/>
    </source>
</evidence>
<keyword evidence="8" id="KW-1185">Reference proteome</keyword>
<dbReference type="GO" id="GO:0015833">
    <property type="term" value="P:peptide transport"/>
    <property type="evidence" value="ECO:0007669"/>
    <property type="project" value="TreeGrafter"/>
</dbReference>
<dbReference type="Gene3D" id="3.40.190.10">
    <property type="entry name" value="Periplasmic binding protein-like II"/>
    <property type="match status" value="1"/>
</dbReference>
<evidence type="ECO:0000256" key="2">
    <source>
        <dbReference type="ARBA" id="ARBA00022448"/>
    </source>
</evidence>
<evidence type="ECO:0000256" key="3">
    <source>
        <dbReference type="ARBA" id="ARBA00022729"/>
    </source>
</evidence>
<dbReference type="InterPro" id="IPR001119">
    <property type="entry name" value="SLH_dom"/>
</dbReference>
<evidence type="ECO:0000313" key="8">
    <source>
        <dbReference type="Proteomes" id="UP000266260"/>
    </source>
</evidence>
<dbReference type="GO" id="GO:1904680">
    <property type="term" value="F:peptide transmembrane transporter activity"/>
    <property type="evidence" value="ECO:0007669"/>
    <property type="project" value="TreeGrafter"/>
</dbReference>
<organism evidence="6 8">
    <name type="scientific">Candidatus Cryosericum odellii</name>
    <dbReference type="NCBI Taxonomy" id="2290917"/>
    <lineage>
        <taxon>Bacteria</taxon>
        <taxon>Pseudomonadati</taxon>
        <taxon>Caldisericota/Cryosericota group</taxon>
        <taxon>Candidatus Cryosericota</taxon>
        <taxon>Candidatus Cryosericia</taxon>
        <taxon>Candidatus Cryosericales</taxon>
        <taxon>Candidatus Cryosericaceae</taxon>
        <taxon>Candidatus Cryosericum</taxon>
    </lineage>
</organism>